<dbReference type="OrthoDB" id="2990728at2"/>
<dbReference type="GO" id="GO:0005886">
    <property type="term" value="C:plasma membrane"/>
    <property type="evidence" value="ECO:0007669"/>
    <property type="project" value="InterPro"/>
</dbReference>
<evidence type="ECO:0000256" key="4">
    <source>
        <dbReference type="ARBA" id="ARBA00023136"/>
    </source>
</evidence>
<protein>
    <submittedName>
        <fullName evidence="7">Integral membrane protein</fullName>
    </submittedName>
</protein>
<sequence length="112" mass="12569">MTKGQTYVILSIIFVIIVAVFAVTNVDSVEVNYLFWTQESPLILVILFSVLMGGIITASVGAIRIYRLQREAKRLKVENTKLITKLEENGLSVERKIRSSSSKTNDAYSKTK</sequence>
<feature type="domain" description="Lipopolysaccharide assembly protein A" evidence="6">
    <location>
        <begin position="25"/>
        <end position="82"/>
    </location>
</feature>
<comment type="caution">
    <text evidence="7">The sequence shown here is derived from an EMBL/GenBank/DDBJ whole genome shotgun (WGS) entry which is preliminary data.</text>
</comment>
<keyword evidence="3 5" id="KW-1133">Transmembrane helix</keyword>
<keyword evidence="4 5" id="KW-0472">Membrane</keyword>
<name>A0A9X1CBZ4_9BACI</name>
<evidence type="ECO:0000256" key="2">
    <source>
        <dbReference type="ARBA" id="ARBA00022692"/>
    </source>
</evidence>
<feature type="transmembrane region" description="Helical" evidence="5">
    <location>
        <begin position="7"/>
        <end position="23"/>
    </location>
</feature>
<keyword evidence="8" id="KW-1185">Reference proteome</keyword>
<evidence type="ECO:0000313" key="7">
    <source>
        <dbReference type="EMBL" id="MBP2077471.1"/>
    </source>
</evidence>
<reference evidence="7" key="1">
    <citation type="submission" date="2021-03" db="EMBL/GenBank/DDBJ databases">
        <title>Genomic Encyclopedia of Type Strains, Phase IV (KMG-IV): sequencing the most valuable type-strain genomes for metagenomic binning, comparative biology and taxonomic classification.</title>
        <authorList>
            <person name="Goeker M."/>
        </authorList>
    </citation>
    <scope>NUCLEOTIDE SEQUENCE</scope>
    <source>
        <strain evidence="7">DSM 107338</strain>
    </source>
</reference>
<evidence type="ECO:0000256" key="5">
    <source>
        <dbReference type="SAM" id="Phobius"/>
    </source>
</evidence>
<dbReference type="PANTHER" id="PTHR41335:SF1">
    <property type="entry name" value="MEMBRANE PROTEIN"/>
    <property type="match status" value="1"/>
</dbReference>
<keyword evidence="2 5" id="KW-0812">Transmembrane</keyword>
<dbReference type="InterPro" id="IPR010445">
    <property type="entry name" value="LapA_dom"/>
</dbReference>
<dbReference type="AlphaFoldDB" id="A0A9X1CBZ4"/>
<dbReference type="Pfam" id="PF06305">
    <property type="entry name" value="LapA_dom"/>
    <property type="match status" value="1"/>
</dbReference>
<keyword evidence="1" id="KW-1003">Cell membrane</keyword>
<organism evidence="7 8">
    <name type="scientific">Oceanobacillus polygoni</name>
    <dbReference type="NCBI Taxonomy" id="1235259"/>
    <lineage>
        <taxon>Bacteria</taxon>
        <taxon>Bacillati</taxon>
        <taxon>Bacillota</taxon>
        <taxon>Bacilli</taxon>
        <taxon>Bacillales</taxon>
        <taxon>Bacillaceae</taxon>
        <taxon>Oceanobacillus</taxon>
    </lineage>
</organism>
<dbReference type="EMBL" id="JAGGMB010000004">
    <property type="protein sequence ID" value="MBP2077471.1"/>
    <property type="molecule type" value="Genomic_DNA"/>
</dbReference>
<evidence type="ECO:0000313" key="8">
    <source>
        <dbReference type="Proteomes" id="UP001138793"/>
    </source>
</evidence>
<accession>A0A9X1CBZ4</accession>
<feature type="transmembrane region" description="Helical" evidence="5">
    <location>
        <begin position="43"/>
        <end position="66"/>
    </location>
</feature>
<evidence type="ECO:0000256" key="1">
    <source>
        <dbReference type="ARBA" id="ARBA00022475"/>
    </source>
</evidence>
<dbReference type="PANTHER" id="PTHR41335">
    <property type="entry name" value="MEMBRANE PROTEIN-RELATED"/>
    <property type="match status" value="1"/>
</dbReference>
<dbReference type="Proteomes" id="UP001138793">
    <property type="component" value="Unassembled WGS sequence"/>
</dbReference>
<gene>
    <name evidence="7" type="ORF">J2Z64_001723</name>
</gene>
<dbReference type="RefSeq" id="WP_149475472.1">
    <property type="nucleotide sequence ID" value="NZ_JAGGMB010000004.1"/>
</dbReference>
<evidence type="ECO:0000259" key="6">
    <source>
        <dbReference type="Pfam" id="PF06305"/>
    </source>
</evidence>
<evidence type="ECO:0000256" key="3">
    <source>
        <dbReference type="ARBA" id="ARBA00022989"/>
    </source>
</evidence>
<proteinExistence type="predicted"/>